<evidence type="ECO:0000313" key="1">
    <source>
        <dbReference type="EMBL" id="CDX49839.1"/>
    </source>
</evidence>
<sequence>MIWYYHVVILLIISIYFYDHGCSCRLGITL</sequence>
<dbReference type="Proteomes" id="UP000182888">
    <property type="component" value="Unassembled WGS sequence"/>
</dbReference>
<dbReference type="AlphaFoldDB" id="A0A0K2VPG8"/>
<reference evidence="2" key="1">
    <citation type="submission" date="2014-08" db="EMBL/GenBank/DDBJ databases">
        <authorList>
            <person name="Edwards T."/>
        </authorList>
    </citation>
    <scope>NUCLEOTIDE SEQUENCE [LARGE SCALE GENOMIC DNA]</scope>
</reference>
<gene>
    <name evidence="1" type="ORF">MPL1032_100244</name>
</gene>
<evidence type="ECO:0000313" key="2">
    <source>
        <dbReference type="Proteomes" id="UP000182888"/>
    </source>
</evidence>
<dbReference type="EMBL" id="CCND01000002">
    <property type="protein sequence ID" value="CDX49839.1"/>
    <property type="molecule type" value="Genomic_DNA"/>
</dbReference>
<name>A0A0K2VPG8_MESPL</name>
<protein>
    <submittedName>
        <fullName evidence="1">Uncharacterized protein</fullName>
    </submittedName>
</protein>
<accession>A0A0K2VPG8</accession>
<organism evidence="1 2">
    <name type="scientific">Mesorhizobium plurifarium</name>
    <dbReference type="NCBI Taxonomy" id="69974"/>
    <lineage>
        <taxon>Bacteria</taxon>
        <taxon>Pseudomonadati</taxon>
        <taxon>Pseudomonadota</taxon>
        <taxon>Alphaproteobacteria</taxon>
        <taxon>Hyphomicrobiales</taxon>
        <taxon>Phyllobacteriaceae</taxon>
        <taxon>Mesorhizobium</taxon>
    </lineage>
</organism>
<proteinExistence type="predicted"/>